<dbReference type="GO" id="GO:0036064">
    <property type="term" value="C:ciliary basal body"/>
    <property type="evidence" value="ECO:0007669"/>
    <property type="project" value="TreeGrafter"/>
</dbReference>
<dbReference type="GO" id="GO:0043005">
    <property type="term" value="C:neuron projection"/>
    <property type="evidence" value="ECO:0007669"/>
    <property type="project" value="TreeGrafter"/>
</dbReference>
<dbReference type="Pfam" id="PF23361">
    <property type="entry name" value="BBS7_pf"/>
    <property type="match status" value="1"/>
</dbReference>
<evidence type="ECO:0000259" key="3">
    <source>
        <dbReference type="Pfam" id="PF23361"/>
    </source>
</evidence>
<evidence type="ECO:0000259" key="4">
    <source>
        <dbReference type="Pfam" id="PF23743"/>
    </source>
</evidence>
<dbReference type="GO" id="GO:0008104">
    <property type="term" value="P:intracellular protein localization"/>
    <property type="evidence" value="ECO:0007669"/>
    <property type="project" value="TreeGrafter"/>
</dbReference>
<reference evidence="5" key="1">
    <citation type="journal article" date="2023" name="Insect Mol. Biol.">
        <title>Genome sequencing provides insights into the evolution of gene families encoding plant cell wall-degrading enzymes in longhorned beetles.</title>
        <authorList>
            <person name="Shin N.R."/>
            <person name="Okamura Y."/>
            <person name="Kirsch R."/>
            <person name="Pauchet Y."/>
        </authorList>
    </citation>
    <scope>NUCLEOTIDE SEQUENCE</scope>
    <source>
        <strain evidence="5">AMC_N1</strain>
    </source>
</reference>
<dbReference type="Pfam" id="PF23360">
    <property type="entry name" value="BBS7_GAE"/>
    <property type="match status" value="1"/>
</dbReference>
<dbReference type="GO" id="GO:0005930">
    <property type="term" value="C:axoneme"/>
    <property type="evidence" value="ECO:0007669"/>
    <property type="project" value="TreeGrafter"/>
</dbReference>
<dbReference type="InterPro" id="IPR056332">
    <property type="entry name" value="Beta-prop_BBS7"/>
</dbReference>
<name>A0AAV8YJI7_9CUCU</name>
<protein>
    <recommendedName>
        <fullName evidence="7">Bardet-Biedl syndrome 7 protein homolog</fullName>
    </recommendedName>
</protein>
<dbReference type="Proteomes" id="UP001162162">
    <property type="component" value="Unassembled WGS sequence"/>
</dbReference>
<dbReference type="GO" id="GO:0016020">
    <property type="term" value="C:membrane"/>
    <property type="evidence" value="ECO:0007669"/>
    <property type="project" value="TreeGrafter"/>
</dbReference>
<evidence type="ECO:0008006" key="7">
    <source>
        <dbReference type="Google" id="ProtNLM"/>
    </source>
</evidence>
<proteinExistence type="predicted"/>
<keyword evidence="6" id="KW-1185">Reference proteome</keyword>
<dbReference type="Pfam" id="PF23743">
    <property type="entry name" value="Beta-prop_BBS7"/>
    <property type="match status" value="1"/>
</dbReference>
<dbReference type="InterPro" id="IPR056334">
    <property type="entry name" value="BBS7_GAE_dom"/>
</dbReference>
<dbReference type="EMBL" id="JAPWTK010000080">
    <property type="protein sequence ID" value="KAJ8951664.1"/>
    <property type="molecule type" value="Genomic_DNA"/>
</dbReference>
<keyword evidence="1" id="KW-0175">Coiled coil</keyword>
<dbReference type="PANTHER" id="PTHR16074:SF4">
    <property type="entry name" value="BARDET-BIEDL SYNDROME 7 PROTEIN"/>
    <property type="match status" value="1"/>
</dbReference>
<feature type="coiled-coil region" evidence="1">
    <location>
        <begin position="343"/>
        <end position="370"/>
    </location>
</feature>
<dbReference type="GO" id="GO:0034464">
    <property type="term" value="C:BBSome"/>
    <property type="evidence" value="ECO:0007669"/>
    <property type="project" value="TreeGrafter"/>
</dbReference>
<evidence type="ECO:0000256" key="1">
    <source>
        <dbReference type="SAM" id="Coils"/>
    </source>
</evidence>
<accession>A0AAV8YJI7</accession>
<dbReference type="SUPFAM" id="SSF50978">
    <property type="entry name" value="WD40 repeat-like"/>
    <property type="match status" value="1"/>
</dbReference>
<evidence type="ECO:0000259" key="2">
    <source>
        <dbReference type="Pfam" id="PF23360"/>
    </source>
</evidence>
<organism evidence="5 6">
    <name type="scientific">Aromia moschata</name>
    <dbReference type="NCBI Taxonomy" id="1265417"/>
    <lineage>
        <taxon>Eukaryota</taxon>
        <taxon>Metazoa</taxon>
        <taxon>Ecdysozoa</taxon>
        <taxon>Arthropoda</taxon>
        <taxon>Hexapoda</taxon>
        <taxon>Insecta</taxon>
        <taxon>Pterygota</taxon>
        <taxon>Neoptera</taxon>
        <taxon>Endopterygota</taxon>
        <taxon>Coleoptera</taxon>
        <taxon>Polyphaga</taxon>
        <taxon>Cucujiformia</taxon>
        <taxon>Chrysomeloidea</taxon>
        <taxon>Cerambycidae</taxon>
        <taxon>Cerambycinae</taxon>
        <taxon>Callichromatini</taxon>
        <taxon>Aromia</taxon>
    </lineage>
</organism>
<feature type="domain" description="BBS7 GAE" evidence="2">
    <location>
        <begin position="379"/>
        <end position="487"/>
    </location>
</feature>
<dbReference type="InterPro" id="IPR056333">
    <property type="entry name" value="BBS7_pf_dom"/>
</dbReference>
<feature type="domain" description="BBS7 platform" evidence="3">
    <location>
        <begin position="495"/>
        <end position="597"/>
    </location>
</feature>
<dbReference type="GO" id="GO:0060271">
    <property type="term" value="P:cilium assembly"/>
    <property type="evidence" value="ECO:0007669"/>
    <property type="project" value="TreeGrafter"/>
</dbReference>
<evidence type="ECO:0000313" key="6">
    <source>
        <dbReference type="Proteomes" id="UP001162162"/>
    </source>
</evidence>
<dbReference type="PANTHER" id="PTHR16074">
    <property type="entry name" value="BARDET-BIEDL SYNDROME 7 PROTEIN"/>
    <property type="match status" value="1"/>
</dbReference>
<dbReference type="AlphaFoldDB" id="A0AAV8YJI7"/>
<feature type="domain" description="BBS7 beta-propeller" evidence="4">
    <location>
        <begin position="21"/>
        <end position="319"/>
    </location>
</feature>
<comment type="caution">
    <text evidence="5">The sequence shown here is derived from an EMBL/GenBank/DDBJ whole genome shotgun (WGS) entry which is preliminary data.</text>
</comment>
<sequence>MELELTRVDYTIVGVTNPNCMQLLPSSYPKEQQKVAVADTDGVLQLFSVKKEDIHLHFKTLPGPEISSLKIAGASGNVRDKIFICSGNEVKGYSKKGKLFLTFDSGMTETINTMFVLGNELFLCGKHIYTHYRDCKDVGSYLCGDRIVDVMAFYSHNSRRLMSLIACEGRMIRALEHARVTFSMEVEVSPTVLHLYEDEEARAVLFGTVDGLVGILDVEISHAFDHWLVSNEVNSSPVSCLDSYDLYGNGVKNLIVGRTDGNVEVYQVNVRDAMDPSKMIYSYNCNESVTELQCGIVGAQGFDEILVVTYTGRIFGLSTQAVDVNIENTPSGYTFSGDTSHKIYKLKAEIEELKAKIVKERERYQTSTQSFFDEVSAIPLVSVKDTFVLDKATSAYNLAIEIPTAIDNILLQCNTKVDLLDVDRNSAVVSYSDANINDGNYLLATYRCQMNTNRIETKIRTIEGQKGLLQVYITPMMQPKCSRLVQYEIKALSLHYRIYQFDTNRPFNVLSLKGPFSLAEIHSWLGMCLPEVPEKPQISERTILWFRSVFVDTILECSYLKGEAEFRSDNVSTISILKDALTIEATKKKIKIDINTDETVNYVLKLLEEKLLLYQKLTKEVSLLDALEELGVEEEDTAKCLSENYRDLLARRKEVRSLFQSQPGCLDRLYGAISDLFVDYSKFKGITSRHKAPRLIEILENYSYDRLVEFFRPDYNKV</sequence>
<dbReference type="InterPro" id="IPR036322">
    <property type="entry name" value="WD40_repeat_dom_sf"/>
</dbReference>
<evidence type="ECO:0000313" key="5">
    <source>
        <dbReference type="EMBL" id="KAJ8951664.1"/>
    </source>
</evidence>
<gene>
    <name evidence="5" type="ORF">NQ318_012205</name>
</gene>